<dbReference type="InterPro" id="IPR029058">
    <property type="entry name" value="AB_hydrolase_fold"/>
</dbReference>
<dbReference type="AlphaFoldDB" id="F7R2H2"/>
<evidence type="ECO:0000313" key="2">
    <source>
        <dbReference type="EMBL" id="EGM50213.1"/>
    </source>
</evidence>
<dbReference type="SUPFAM" id="SSF53474">
    <property type="entry name" value="alpha/beta-Hydrolases"/>
    <property type="match status" value="1"/>
</dbReference>
<protein>
    <submittedName>
        <fullName evidence="2">Putative lipase</fullName>
    </submittedName>
</protein>
<name>F7R2H2_9LACO</name>
<dbReference type="Proteomes" id="UP000002971">
    <property type="component" value="Unassembled WGS sequence"/>
</dbReference>
<evidence type="ECO:0000313" key="3">
    <source>
        <dbReference type="Proteomes" id="UP000002971"/>
    </source>
</evidence>
<sequence>MRRIEISLPTGYNRMCNRFPSTSGFQKQASRMSNNGRKEVTPMPKITDEQYRYLSRAVYFVGKFPHQYRKGRMVTIHGRKYVVEDVESNEKNGLQALAVTPKDAPDELVIAYGGTDPADIRDALTDIEFIALGREHRPLEDGRDRLREVIAENPRVQELISRLGLDGTALLAARGSGDSQAVSALKFAHRAAGGRTFTTTGHSLGASLAIYVAVKLRMSSTCFNGPDISAILSAEECACIRSHPYEFRNYHNPGDIIGNVTPDRLDCAITAPGQRASIDILACHSLRSWHFSESGSVTSEDGRPLLGEEELSFCRKMQSEDPACSTFASFVSAASDRAVSEVRASSERERGQLVSHCIRRGVSLCSFMNEREVREFLLEELEFPGTSHRFPRPYELQDRIILRGLAGQFKAELTRLTEQTESRISRIRREAAGVLRDAEERRNMYEQEQVDRHDH</sequence>
<dbReference type="Gene3D" id="3.40.50.1820">
    <property type="entry name" value="alpha/beta hydrolase"/>
    <property type="match status" value="1"/>
</dbReference>
<feature type="coiled-coil region" evidence="1">
    <location>
        <begin position="410"/>
        <end position="448"/>
    </location>
</feature>
<comment type="caution">
    <text evidence="2">The sequence shown here is derived from an EMBL/GenBank/DDBJ whole genome shotgun (WGS) entry which is preliminary data.</text>
</comment>
<organism evidence="2 3">
    <name type="scientific">Ligilactobacillus ruminis SPM0211</name>
    <dbReference type="NCBI Taxonomy" id="1040964"/>
    <lineage>
        <taxon>Bacteria</taxon>
        <taxon>Bacillati</taxon>
        <taxon>Bacillota</taxon>
        <taxon>Bacilli</taxon>
        <taxon>Lactobacillales</taxon>
        <taxon>Lactobacillaceae</taxon>
        <taxon>Ligilactobacillus</taxon>
    </lineage>
</organism>
<gene>
    <name evidence="2" type="ORF">LRU_01895</name>
</gene>
<proteinExistence type="predicted"/>
<keyword evidence="1" id="KW-0175">Coiled coil</keyword>
<dbReference type="EMBL" id="AFOJ01000007">
    <property type="protein sequence ID" value="EGM50213.1"/>
    <property type="molecule type" value="Genomic_DNA"/>
</dbReference>
<reference evidence="2 3" key="1">
    <citation type="journal article" date="2011" name="J. Bacteriol.">
        <title>Genome Sequence of Lactobacillus ruminis SPM0211, Isolated from a Fecal Sample from a Healthy Korean.</title>
        <authorList>
            <person name="Lee S."/>
            <person name="Cho Y.J."/>
            <person name="Lee A.H."/>
            <person name="Chun J."/>
            <person name="Ha N.J."/>
            <person name="Ko G."/>
        </authorList>
    </citation>
    <scope>NUCLEOTIDE SEQUENCE [LARGE SCALE GENOMIC DNA]</scope>
    <source>
        <strain evidence="2 3">SPM0211</strain>
    </source>
</reference>
<evidence type="ECO:0000256" key="1">
    <source>
        <dbReference type="SAM" id="Coils"/>
    </source>
</evidence>
<accession>F7R2H2</accession>